<comment type="catalytic activity">
    <reaction evidence="4">
        <text>guanosine 3',5'-bis(diphosphate) + H2O = GDP + diphosphate + H(+)</text>
        <dbReference type="Rhea" id="RHEA:14253"/>
        <dbReference type="ChEBI" id="CHEBI:15377"/>
        <dbReference type="ChEBI" id="CHEBI:15378"/>
        <dbReference type="ChEBI" id="CHEBI:33019"/>
        <dbReference type="ChEBI" id="CHEBI:58189"/>
        <dbReference type="ChEBI" id="CHEBI:77828"/>
        <dbReference type="EC" id="3.1.7.2"/>
    </reaction>
</comment>
<dbReference type="InterPro" id="IPR006674">
    <property type="entry name" value="HD_domain"/>
</dbReference>
<comment type="similarity">
    <text evidence="5">Belongs to the relA/spoT family.</text>
</comment>
<dbReference type="SMART" id="SM00954">
    <property type="entry name" value="RelA_SpoT"/>
    <property type="match status" value="1"/>
</dbReference>
<accession>A0A346NRN4</accession>
<dbReference type="NCBIfam" id="NF008303">
    <property type="entry name" value="PRK11092.1"/>
    <property type="match status" value="1"/>
</dbReference>
<dbReference type="PROSITE" id="PS51831">
    <property type="entry name" value="HD"/>
    <property type="match status" value="1"/>
</dbReference>
<evidence type="ECO:0000256" key="1">
    <source>
        <dbReference type="ARBA" id="ARBA00022801"/>
    </source>
</evidence>
<dbReference type="GO" id="GO:0042594">
    <property type="term" value="P:response to starvation"/>
    <property type="evidence" value="ECO:0007669"/>
    <property type="project" value="TreeGrafter"/>
</dbReference>
<dbReference type="CDD" id="cd04876">
    <property type="entry name" value="ACT_RelA-SpoT"/>
    <property type="match status" value="1"/>
</dbReference>
<name>A0A346NRN4_9ALTE</name>
<dbReference type="PROSITE" id="PS51880">
    <property type="entry name" value="TGS"/>
    <property type="match status" value="1"/>
</dbReference>
<dbReference type="InterPro" id="IPR043519">
    <property type="entry name" value="NT_sf"/>
</dbReference>
<dbReference type="PANTHER" id="PTHR21262">
    <property type="entry name" value="GUANOSINE-3',5'-BIS DIPHOSPHATE 3'-PYROPHOSPHOHYDROLASE"/>
    <property type="match status" value="1"/>
</dbReference>
<dbReference type="CDD" id="cd05399">
    <property type="entry name" value="NT_Rel-Spo_like"/>
    <property type="match status" value="1"/>
</dbReference>
<evidence type="ECO:0000256" key="2">
    <source>
        <dbReference type="ARBA" id="ARBA00024329"/>
    </source>
</evidence>
<dbReference type="SUPFAM" id="SSF109604">
    <property type="entry name" value="HD-domain/PDEase-like"/>
    <property type="match status" value="1"/>
</dbReference>
<dbReference type="InterPro" id="IPR045865">
    <property type="entry name" value="ACT-like_dom_sf"/>
</dbReference>
<dbReference type="Pfam" id="PF13291">
    <property type="entry name" value="ACT_4"/>
    <property type="match status" value="1"/>
</dbReference>
<dbReference type="PROSITE" id="PS51671">
    <property type="entry name" value="ACT"/>
    <property type="match status" value="1"/>
</dbReference>
<dbReference type="InterPro" id="IPR007685">
    <property type="entry name" value="RelA_SpoT"/>
</dbReference>
<dbReference type="InterPro" id="IPR004811">
    <property type="entry name" value="RelA/Spo_fam"/>
</dbReference>
<dbReference type="SUPFAM" id="SSF81271">
    <property type="entry name" value="TGS-like"/>
    <property type="match status" value="1"/>
</dbReference>
<dbReference type="GO" id="GO:0008893">
    <property type="term" value="F:guanosine-3',5'-bis(diphosphate) 3'-diphosphatase activity"/>
    <property type="evidence" value="ECO:0007669"/>
    <property type="project" value="UniProtKB-EC"/>
</dbReference>
<dbReference type="InterPro" id="IPR033655">
    <property type="entry name" value="TGS_RelA/SpoT"/>
</dbReference>
<protein>
    <recommendedName>
        <fullName evidence="3">guanosine-3',5'-bis(diphosphate) 3'-diphosphatase</fullName>
        <ecNumber evidence="3">3.1.7.2</ecNumber>
    </recommendedName>
</protein>
<comment type="function">
    <text evidence="5">In eubacteria ppGpp (guanosine 3'-diphosphate 5'-diphosphate) is a mediator of the stringent response that coordinates a variety of cellular activities in response to changes in nutritional abundance.</text>
</comment>
<evidence type="ECO:0000259" key="7">
    <source>
        <dbReference type="PROSITE" id="PS51831"/>
    </source>
</evidence>
<dbReference type="FunFam" id="1.10.3210.10:FF:000001">
    <property type="entry name" value="GTP pyrophosphokinase RelA"/>
    <property type="match status" value="1"/>
</dbReference>
<sequence>MYLFEGLKQKISDYLSPDRVQLVQDAFVLAHEAHDGQMRSSGDPYITHPVAVAGILADMHLDHETLMAALLHDVIEDTHFSQEDLAGAFGNTVAELVEGVSKLDKLAFSNKQEAQAENFRKMMMAMVQDIRVILIKLADRTHNMRTLGALRPDKRRRIARETLEIYAPIAHRLGIHDVKNELEDLGFLAMYPMRHRALKSAVKQARGNRKEIIENIRQELDTRLDEYGIAATVIGREKHLYSIYRKMRNKELMFNEVMDIYAFRIVVKTVDNCYRSLGAMHSLYKPIETRFKDYIAIPRTNGYQSLHTSLIGPHGIPVEVQIRTHAMDQMADKGVAAHWLYKAPGDSDTTAQLRARKWMQTLLELQQSASSSFEFIESVKTDLFPDEIYVFTPDGRIIELPMGATAVDFAYAVHSDIGNTCVGVRVERRNYSLSKPLENGQTVEIITSPKAKPNANWLNFVVSARARTRIRQYLRKQHSQEAVNMGNRLLRHALGNAKLDDIAKSDIERVVAETKHKSFDDLLVDIGLGNELSAIVARRLLGESEELPERKGNVAIRGTEGLLVHYARCCHPIPDDEIVAVLSPGRGMTIHQTGCNNIRKLTKEEPQRVLPMQWDDKPQGEFKASLRIELYNHQGTLATLTNMISGCDSNIVGLQTEEKESNIYFIDIELTTHNRIHLARIMRKIRTMPEVQKVSRHSQSRH</sequence>
<dbReference type="InterPro" id="IPR003607">
    <property type="entry name" value="HD/PDEase_dom"/>
</dbReference>
<dbReference type="Pfam" id="PF13328">
    <property type="entry name" value="HD_4"/>
    <property type="match status" value="1"/>
</dbReference>
<evidence type="ECO:0000256" key="4">
    <source>
        <dbReference type="ARBA" id="ARBA00047968"/>
    </source>
</evidence>
<dbReference type="Pfam" id="PF19296">
    <property type="entry name" value="RelA_AH_RIS"/>
    <property type="match status" value="1"/>
</dbReference>
<dbReference type="Proteomes" id="UP000262073">
    <property type="component" value="Chromosome"/>
</dbReference>
<dbReference type="InterPro" id="IPR004095">
    <property type="entry name" value="TGS"/>
</dbReference>
<dbReference type="CDD" id="cd01668">
    <property type="entry name" value="TGS_RSH"/>
    <property type="match status" value="1"/>
</dbReference>
<dbReference type="UniPathway" id="UPA00908">
    <property type="reaction ID" value="UER00886"/>
</dbReference>
<evidence type="ECO:0000259" key="8">
    <source>
        <dbReference type="PROSITE" id="PS51880"/>
    </source>
</evidence>
<proteinExistence type="inferred from homology"/>
<dbReference type="RefSeq" id="WP_108568707.1">
    <property type="nucleotide sequence ID" value="NZ_CP031769.1"/>
</dbReference>
<comment type="pathway">
    <text evidence="2">Purine metabolism; ppGpp biosynthesis; ppGpp from GDP: step 1/1.</text>
</comment>
<feature type="domain" description="TGS" evidence="8">
    <location>
        <begin position="386"/>
        <end position="447"/>
    </location>
</feature>
<dbReference type="SUPFAM" id="SSF55021">
    <property type="entry name" value="ACT-like"/>
    <property type="match status" value="1"/>
</dbReference>
<gene>
    <name evidence="9" type="ORF">D0Y50_18635</name>
</gene>
<dbReference type="GO" id="GO:0005886">
    <property type="term" value="C:plasma membrane"/>
    <property type="evidence" value="ECO:0007669"/>
    <property type="project" value="TreeGrafter"/>
</dbReference>
<evidence type="ECO:0000313" key="10">
    <source>
        <dbReference type="Proteomes" id="UP000262073"/>
    </source>
</evidence>
<dbReference type="InterPro" id="IPR045600">
    <property type="entry name" value="RelA/SpoT_AH_RIS"/>
</dbReference>
<dbReference type="InterPro" id="IPR012676">
    <property type="entry name" value="TGS-like"/>
</dbReference>
<dbReference type="NCBIfam" id="TIGR00691">
    <property type="entry name" value="spoT_relA"/>
    <property type="match status" value="1"/>
</dbReference>
<dbReference type="InterPro" id="IPR012675">
    <property type="entry name" value="Beta-grasp_dom_sf"/>
</dbReference>
<dbReference type="EC" id="3.1.7.2" evidence="3"/>
<feature type="domain" description="ACT" evidence="6">
    <location>
        <begin position="625"/>
        <end position="699"/>
    </location>
</feature>
<dbReference type="SMART" id="SM00471">
    <property type="entry name" value="HDc"/>
    <property type="match status" value="1"/>
</dbReference>
<dbReference type="Gene3D" id="3.30.460.10">
    <property type="entry name" value="Beta Polymerase, domain 2"/>
    <property type="match status" value="1"/>
</dbReference>
<dbReference type="FunFam" id="3.10.20.30:FF:000002">
    <property type="entry name" value="GTP pyrophosphokinase (RelA/SpoT)"/>
    <property type="match status" value="1"/>
</dbReference>
<dbReference type="Gene3D" id="1.10.3210.10">
    <property type="entry name" value="Hypothetical protein af1432"/>
    <property type="match status" value="1"/>
</dbReference>
<dbReference type="SUPFAM" id="SSF81301">
    <property type="entry name" value="Nucleotidyltransferase"/>
    <property type="match status" value="1"/>
</dbReference>
<keyword evidence="1 9" id="KW-0378">Hydrolase</keyword>
<dbReference type="EMBL" id="CP031769">
    <property type="protein sequence ID" value="AXR08191.1"/>
    <property type="molecule type" value="Genomic_DNA"/>
</dbReference>
<dbReference type="GO" id="GO:0015970">
    <property type="term" value="P:guanosine tetraphosphate biosynthetic process"/>
    <property type="evidence" value="ECO:0007669"/>
    <property type="project" value="UniProtKB-UniPathway"/>
</dbReference>
<dbReference type="OrthoDB" id="9805041at2"/>
<dbReference type="Gene3D" id="3.10.20.30">
    <property type="match status" value="1"/>
</dbReference>
<dbReference type="Gene3D" id="3.30.70.260">
    <property type="match status" value="1"/>
</dbReference>
<feature type="domain" description="HD" evidence="7">
    <location>
        <begin position="45"/>
        <end position="144"/>
    </location>
</feature>
<dbReference type="InterPro" id="IPR002912">
    <property type="entry name" value="ACT_dom"/>
</dbReference>
<dbReference type="GO" id="GO:0015949">
    <property type="term" value="P:nucleobase-containing small molecule interconversion"/>
    <property type="evidence" value="ECO:0007669"/>
    <property type="project" value="UniProtKB-ARBA"/>
</dbReference>
<dbReference type="FunFam" id="3.30.460.10:FF:000001">
    <property type="entry name" value="GTP pyrophosphokinase RelA"/>
    <property type="match status" value="1"/>
</dbReference>
<dbReference type="PANTHER" id="PTHR21262:SF36">
    <property type="entry name" value="BIFUNCTIONAL (P)PPGPP SYNTHASE_HYDROLASE SPOT"/>
    <property type="match status" value="1"/>
</dbReference>
<reference evidence="9 10" key="1">
    <citation type="submission" date="2018-08" db="EMBL/GenBank/DDBJ databases">
        <title>Salinimonas sediminis sp. nov., a piezophilic bacterium isolated from a deep-sea sediment sample from the New Britain Trench.</title>
        <authorList>
            <person name="Cao J."/>
        </authorList>
    </citation>
    <scope>NUCLEOTIDE SEQUENCE [LARGE SCALE GENOMIC DNA]</scope>
    <source>
        <strain evidence="9 10">N102</strain>
    </source>
</reference>
<dbReference type="KEGG" id="salm:D0Y50_18635"/>
<keyword evidence="10" id="KW-1185">Reference proteome</keyword>
<evidence type="ECO:0000256" key="5">
    <source>
        <dbReference type="RuleBase" id="RU003847"/>
    </source>
</evidence>
<dbReference type="Pfam" id="PF04607">
    <property type="entry name" value="RelA_SpoT"/>
    <property type="match status" value="1"/>
</dbReference>
<dbReference type="GO" id="GO:0008728">
    <property type="term" value="F:GTP diphosphokinase activity"/>
    <property type="evidence" value="ECO:0007669"/>
    <property type="project" value="TreeGrafter"/>
</dbReference>
<evidence type="ECO:0000259" key="6">
    <source>
        <dbReference type="PROSITE" id="PS51671"/>
    </source>
</evidence>
<evidence type="ECO:0000256" key="3">
    <source>
        <dbReference type="ARBA" id="ARBA00024387"/>
    </source>
</evidence>
<organism evidence="9 10">
    <name type="scientific">Salinimonas sediminis</name>
    <dbReference type="NCBI Taxonomy" id="2303538"/>
    <lineage>
        <taxon>Bacteria</taxon>
        <taxon>Pseudomonadati</taxon>
        <taxon>Pseudomonadota</taxon>
        <taxon>Gammaproteobacteria</taxon>
        <taxon>Alteromonadales</taxon>
        <taxon>Alteromonadaceae</taxon>
        <taxon>Alteromonas/Salinimonas group</taxon>
        <taxon>Salinimonas</taxon>
    </lineage>
</organism>
<dbReference type="Pfam" id="PF02824">
    <property type="entry name" value="TGS"/>
    <property type="match status" value="1"/>
</dbReference>
<dbReference type="CDD" id="cd00077">
    <property type="entry name" value="HDc"/>
    <property type="match status" value="1"/>
</dbReference>
<dbReference type="AlphaFoldDB" id="A0A346NRN4"/>
<evidence type="ECO:0000313" key="9">
    <source>
        <dbReference type="EMBL" id="AXR08191.1"/>
    </source>
</evidence>